<name>A0AAV3AP34_PYXAD</name>
<evidence type="ECO:0000256" key="1">
    <source>
        <dbReference type="SAM" id="MobiDB-lite"/>
    </source>
</evidence>
<organism evidence="2 3">
    <name type="scientific">Pyxicephalus adspersus</name>
    <name type="common">African bullfrog</name>
    <dbReference type="NCBI Taxonomy" id="30357"/>
    <lineage>
        <taxon>Eukaryota</taxon>
        <taxon>Metazoa</taxon>
        <taxon>Chordata</taxon>
        <taxon>Craniata</taxon>
        <taxon>Vertebrata</taxon>
        <taxon>Euteleostomi</taxon>
        <taxon>Amphibia</taxon>
        <taxon>Batrachia</taxon>
        <taxon>Anura</taxon>
        <taxon>Neobatrachia</taxon>
        <taxon>Ranoidea</taxon>
        <taxon>Pyxicephalidae</taxon>
        <taxon>Pyxicephalinae</taxon>
        <taxon>Pyxicephalus</taxon>
    </lineage>
</organism>
<comment type="caution">
    <text evidence="2">The sequence shown here is derived from an EMBL/GenBank/DDBJ whole genome shotgun (WGS) entry which is preliminary data.</text>
</comment>
<evidence type="ECO:0000313" key="3">
    <source>
        <dbReference type="Proteomes" id="UP001181693"/>
    </source>
</evidence>
<feature type="compositionally biased region" description="Polar residues" evidence="1">
    <location>
        <begin position="30"/>
        <end position="41"/>
    </location>
</feature>
<keyword evidence="3" id="KW-1185">Reference proteome</keyword>
<dbReference type="Proteomes" id="UP001181693">
    <property type="component" value="Unassembled WGS sequence"/>
</dbReference>
<dbReference type="AlphaFoldDB" id="A0AAV3AP34"/>
<accession>A0AAV3AP34</accession>
<proteinExistence type="predicted"/>
<evidence type="ECO:0000313" key="2">
    <source>
        <dbReference type="EMBL" id="DBA28407.1"/>
    </source>
</evidence>
<dbReference type="PROSITE" id="PS51257">
    <property type="entry name" value="PROKAR_LIPOPROTEIN"/>
    <property type="match status" value="1"/>
</dbReference>
<reference evidence="2" key="1">
    <citation type="thesis" date="2020" institute="ProQuest LLC" country="789 East Eisenhower Parkway, Ann Arbor, MI, USA">
        <title>Comparative Genomics and Chromosome Evolution.</title>
        <authorList>
            <person name="Mudd A.B."/>
        </authorList>
    </citation>
    <scope>NUCLEOTIDE SEQUENCE</scope>
    <source>
        <strain evidence="2">1538</strain>
        <tissue evidence="2">Blood</tissue>
    </source>
</reference>
<sequence>MQPPQQRNLEAFSISLPSMSSCKSRDKSRLSQTIPRTKSRNSSPVCFPKVLLNQVPLQKSAKEQRPLNKMNASWLGVEKLQIPMSELVRVVKERSDSGHHTLIAQVLCSLREKQEKLIHHAGKDDGALVRMHSEISHETSHIPCAFGGTRLTWMKRN</sequence>
<feature type="region of interest" description="Disordered" evidence="1">
    <location>
        <begin position="1"/>
        <end position="41"/>
    </location>
</feature>
<dbReference type="EMBL" id="DYDO01000003">
    <property type="protein sequence ID" value="DBA28407.1"/>
    <property type="molecule type" value="Genomic_DNA"/>
</dbReference>
<protein>
    <submittedName>
        <fullName evidence="2">Uncharacterized protein</fullName>
    </submittedName>
</protein>
<gene>
    <name evidence="2" type="ORF">GDO54_008778</name>
</gene>